<name>A0A377Q701_9NEIS</name>
<accession>A0A377Q701</accession>
<protein>
    <submittedName>
        <fullName evidence="1">Uncharacterized protein</fullName>
    </submittedName>
</protein>
<reference evidence="2 4" key="2">
    <citation type="submission" date="2019-03" db="EMBL/GenBank/DDBJ databases">
        <title>Genomic Encyclopedia of Type Strains, Phase IV (KMG-IV): sequencing the most valuable type-strain genomes for metagenomic binning, comparative biology and taxonomic classification.</title>
        <authorList>
            <person name="Goeker M."/>
        </authorList>
    </citation>
    <scope>NUCLEOTIDE SEQUENCE [LARGE SCALE GENOMIC DNA]</scope>
    <source>
        <strain evidence="2 4">DSM 3764</strain>
    </source>
</reference>
<dbReference type="EMBL" id="UGHR01000001">
    <property type="protein sequence ID" value="STQ90500.1"/>
    <property type="molecule type" value="Genomic_DNA"/>
</dbReference>
<keyword evidence="4" id="KW-1185">Reference proteome</keyword>
<dbReference type="AlphaFoldDB" id="A0A377Q701"/>
<evidence type="ECO:0000313" key="3">
    <source>
        <dbReference type="Proteomes" id="UP000255108"/>
    </source>
</evidence>
<gene>
    <name evidence="2" type="ORF">EV682_10241</name>
    <name evidence="1" type="ORF">NCTC11159_01564</name>
</gene>
<reference evidence="1 3" key="1">
    <citation type="submission" date="2018-06" db="EMBL/GenBank/DDBJ databases">
        <authorList>
            <consortium name="Pathogen Informatics"/>
            <person name="Doyle S."/>
        </authorList>
    </citation>
    <scope>NUCLEOTIDE SEQUENCE [LARGE SCALE GENOMIC DNA]</scope>
    <source>
        <strain evidence="1 3">NCTC11159</strain>
    </source>
</reference>
<evidence type="ECO:0000313" key="4">
    <source>
        <dbReference type="Proteomes" id="UP000295794"/>
    </source>
</evidence>
<proteinExistence type="predicted"/>
<organism evidence="1 3">
    <name type="scientific">Iodobacter fluviatilis</name>
    <dbReference type="NCBI Taxonomy" id="537"/>
    <lineage>
        <taxon>Bacteria</taxon>
        <taxon>Pseudomonadati</taxon>
        <taxon>Pseudomonadota</taxon>
        <taxon>Betaproteobacteria</taxon>
        <taxon>Neisseriales</taxon>
        <taxon>Chitinibacteraceae</taxon>
        <taxon>Iodobacter</taxon>
    </lineage>
</organism>
<dbReference type="EMBL" id="SMBT01000002">
    <property type="protein sequence ID" value="TCU89132.1"/>
    <property type="molecule type" value="Genomic_DNA"/>
</dbReference>
<evidence type="ECO:0000313" key="2">
    <source>
        <dbReference type="EMBL" id="TCU89132.1"/>
    </source>
</evidence>
<sequence length="67" mass="7746">MRLCLLGMKLSQAHHLPCIYLVFSVLREVLRAMRLMVLFEQHKTEASWLGLGKCWHLAPWQAKAVAD</sequence>
<dbReference type="Proteomes" id="UP000255108">
    <property type="component" value="Unassembled WGS sequence"/>
</dbReference>
<dbReference type="Proteomes" id="UP000295794">
    <property type="component" value="Unassembled WGS sequence"/>
</dbReference>
<evidence type="ECO:0000313" key="1">
    <source>
        <dbReference type="EMBL" id="STQ90500.1"/>
    </source>
</evidence>